<feature type="region of interest" description="Disordered" evidence="4">
    <location>
        <begin position="805"/>
        <end position="861"/>
    </location>
</feature>
<dbReference type="AlphaFoldDB" id="A0A653DLM6"/>
<feature type="compositionally biased region" description="Basic and acidic residues" evidence="4">
    <location>
        <begin position="841"/>
        <end position="856"/>
    </location>
</feature>
<dbReference type="GO" id="GO:0005975">
    <property type="term" value="P:carbohydrate metabolic process"/>
    <property type="evidence" value="ECO:0007669"/>
    <property type="project" value="InterPro"/>
</dbReference>
<dbReference type="Pfam" id="PF00232">
    <property type="entry name" value="Glyco_hydro_1"/>
    <property type="match status" value="2"/>
</dbReference>
<dbReference type="SUPFAM" id="SSF51445">
    <property type="entry name" value="(Trans)glycosidases"/>
    <property type="match status" value="1"/>
</dbReference>
<dbReference type="InterPro" id="IPR017853">
    <property type="entry name" value="GH"/>
</dbReference>
<dbReference type="Gene3D" id="3.20.20.80">
    <property type="entry name" value="Glycosidases"/>
    <property type="match status" value="2"/>
</dbReference>
<dbReference type="InterPro" id="IPR008936">
    <property type="entry name" value="Rho_GTPase_activation_prot"/>
</dbReference>
<evidence type="ECO:0000313" key="5">
    <source>
        <dbReference type="EMBL" id="VEN60248.1"/>
    </source>
</evidence>
<evidence type="ECO:0000313" key="6">
    <source>
        <dbReference type="Proteomes" id="UP000410492"/>
    </source>
</evidence>
<gene>
    <name evidence="5" type="ORF">CALMAC_LOCUS18010</name>
</gene>
<protein>
    <recommendedName>
        <fullName evidence="7">Glycoside hydrolase family 1 protein</fullName>
    </recommendedName>
</protein>
<reference evidence="5 6" key="1">
    <citation type="submission" date="2019-01" db="EMBL/GenBank/DDBJ databases">
        <authorList>
            <person name="Sayadi A."/>
        </authorList>
    </citation>
    <scope>NUCLEOTIDE SEQUENCE [LARGE SCALE GENOMIC DNA]</scope>
</reference>
<sequence>MTFYEPEWSGWLNATMKQWFGDYARFCFKQFGKYVNEWYTINEPTQICHYGHGLGLLAPGIKSSGVGEYICSKNILLAHATAWRIYDTQFRQTQKGRINIVLDSEWFEPGTDEDKEAAERKFQFMYGLYANPIYRGNWPQVVIDRVELRSKLEGYAQSRLPELTVEEQNFIKGAYDYLTINHYSSSMTNDIPELSVDGVPSLEKDSKVFLYPNSAWKKSAIGYSFLSQVLDAIQDGVNITGYTVWSIMDDFEWNSGYTAKFGLYYVNMDDPQRKRLPKKSVIYYSNVTRTRCIVDQLTKQMWLETRKFNVFEWKMKKNETQNDCILNKRFEFGIPLQDIFPPNDIHPRLKYLFEKAYQLYKDSRCNVQEIFRSYEGFLEECFKLKEIITFDLYYYRSVSYRTGTYFWLLRHFLGLLPIPLLPSYTHGTYFDWNYLAERCKRFFKDQNRSMCNIIDYDIAMNLNFLPFEHFLLVSYMMVFLRKVCQKSINNSQFDKESLKVVVNYYCGSMFMRPYRPGEKVEAMFPLLLYLIVRWRRIQVHCNQIGHPAYFLEKNFMDYSSMGMMPRIDQWVQTDEHMPYFQTEIVEVYRNIPHYVPKEEAVTRSTGCQTEVSLEEKAVQSSNSPEYIEAIDIKANDEAINSTCLLPVPPPCFATQQSQTELPLTELISKKNGTNELDYNEMTFFSAADYSDIHLNELETSIELHVSDVDNRSESNINNNIDQGIDVASPSKNTDISFFSTIESSTPSTWQDVMKETSQTVKKVEEYIYDDYETFKKEDYNQIGVKRSTRKSKSLVEKCSKVGWTYTPPETRREAKESDPEKTTGDSEEKDPEEINSYFESSYHKFSDHNPDSDVKSKKNKRKMQVVYDFPKSKKSDEEVAKKDSKRKINFNLKKFKLNLDFFRVITPRPPRHSYSTKMFAEDSDVKYKKIKNENRAAQYI</sequence>
<comment type="similarity">
    <text evidence="1">Belongs to the glycosyl hydrolase 1 family.</text>
</comment>
<dbReference type="Proteomes" id="UP000410492">
    <property type="component" value="Unassembled WGS sequence"/>
</dbReference>
<evidence type="ECO:0000256" key="2">
    <source>
        <dbReference type="ARBA" id="ARBA00022801"/>
    </source>
</evidence>
<evidence type="ECO:0000256" key="1">
    <source>
        <dbReference type="ARBA" id="ARBA00010838"/>
    </source>
</evidence>
<proteinExistence type="inferred from homology"/>
<keyword evidence="3" id="KW-0326">Glycosidase</keyword>
<dbReference type="OrthoDB" id="8123889at2759"/>
<dbReference type="GO" id="GO:0008422">
    <property type="term" value="F:beta-glucosidase activity"/>
    <property type="evidence" value="ECO:0007669"/>
    <property type="project" value="TreeGrafter"/>
</dbReference>
<organism evidence="5 6">
    <name type="scientific">Callosobruchus maculatus</name>
    <name type="common">Southern cowpea weevil</name>
    <name type="synonym">Pulse bruchid</name>
    <dbReference type="NCBI Taxonomy" id="64391"/>
    <lineage>
        <taxon>Eukaryota</taxon>
        <taxon>Metazoa</taxon>
        <taxon>Ecdysozoa</taxon>
        <taxon>Arthropoda</taxon>
        <taxon>Hexapoda</taxon>
        <taxon>Insecta</taxon>
        <taxon>Pterygota</taxon>
        <taxon>Neoptera</taxon>
        <taxon>Endopterygota</taxon>
        <taxon>Coleoptera</taxon>
        <taxon>Polyphaga</taxon>
        <taxon>Cucujiformia</taxon>
        <taxon>Chrysomeloidea</taxon>
        <taxon>Chrysomelidae</taxon>
        <taxon>Bruchinae</taxon>
        <taxon>Bruchini</taxon>
        <taxon>Callosobruchus</taxon>
    </lineage>
</organism>
<dbReference type="PANTHER" id="PTHR10353:SF36">
    <property type="entry name" value="LP05116P"/>
    <property type="match status" value="1"/>
</dbReference>
<dbReference type="EMBL" id="CAACVG010012424">
    <property type="protein sequence ID" value="VEN60248.1"/>
    <property type="molecule type" value="Genomic_DNA"/>
</dbReference>
<keyword evidence="2" id="KW-0378">Hydrolase</keyword>
<evidence type="ECO:0008006" key="7">
    <source>
        <dbReference type="Google" id="ProtNLM"/>
    </source>
</evidence>
<dbReference type="SUPFAM" id="SSF48350">
    <property type="entry name" value="GTPase activation domain, GAP"/>
    <property type="match status" value="1"/>
</dbReference>
<keyword evidence="6" id="KW-1185">Reference proteome</keyword>
<feature type="compositionally biased region" description="Basic and acidic residues" evidence="4">
    <location>
        <begin position="809"/>
        <end position="826"/>
    </location>
</feature>
<dbReference type="InterPro" id="IPR001360">
    <property type="entry name" value="Glyco_hydro_1"/>
</dbReference>
<dbReference type="PANTHER" id="PTHR10353">
    <property type="entry name" value="GLYCOSYL HYDROLASE"/>
    <property type="match status" value="1"/>
</dbReference>
<evidence type="ECO:0000256" key="4">
    <source>
        <dbReference type="SAM" id="MobiDB-lite"/>
    </source>
</evidence>
<dbReference type="PRINTS" id="PR00131">
    <property type="entry name" value="GLHYDRLASE1"/>
</dbReference>
<name>A0A653DLM6_CALMS</name>
<accession>A0A653DLM6</accession>
<evidence type="ECO:0000256" key="3">
    <source>
        <dbReference type="ARBA" id="ARBA00023295"/>
    </source>
</evidence>